<dbReference type="OrthoDB" id="10585339at2759"/>
<evidence type="ECO:0000313" key="2">
    <source>
        <dbReference type="EMBL" id="KRY32259.1"/>
    </source>
</evidence>
<reference evidence="2 3" key="1">
    <citation type="submission" date="2015-01" db="EMBL/GenBank/DDBJ databases">
        <title>Evolution of Trichinella species and genotypes.</title>
        <authorList>
            <person name="Korhonen P.K."/>
            <person name="Edoardo P."/>
            <person name="Giuseppe L.R."/>
            <person name="Gasser R.B."/>
        </authorList>
    </citation>
    <scope>NUCLEOTIDE SEQUENCE [LARGE SCALE GENOMIC DNA]</scope>
    <source>
        <strain evidence="2">ISS3</strain>
    </source>
</reference>
<proteinExistence type="predicted"/>
<dbReference type="AlphaFoldDB" id="A0A0V1B6U9"/>
<dbReference type="InParanoid" id="A0A0V1B6U9"/>
<dbReference type="Proteomes" id="UP000054776">
    <property type="component" value="Unassembled WGS sequence"/>
</dbReference>
<name>A0A0V1B6U9_TRISP</name>
<keyword evidence="3" id="KW-1185">Reference proteome</keyword>
<keyword evidence="1" id="KW-0472">Membrane</keyword>
<protein>
    <submittedName>
        <fullName evidence="2">Uncharacterized protein</fullName>
    </submittedName>
</protein>
<feature type="transmembrane region" description="Helical" evidence="1">
    <location>
        <begin position="34"/>
        <end position="54"/>
    </location>
</feature>
<dbReference type="EMBL" id="JYDH01000101">
    <property type="protein sequence ID" value="KRY32259.1"/>
    <property type="molecule type" value="Genomic_DNA"/>
</dbReference>
<organism evidence="2 3">
    <name type="scientific">Trichinella spiralis</name>
    <name type="common">Trichina worm</name>
    <dbReference type="NCBI Taxonomy" id="6334"/>
    <lineage>
        <taxon>Eukaryota</taxon>
        <taxon>Metazoa</taxon>
        <taxon>Ecdysozoa</taxon>
        <taxon>Nematoda</taxon>
        <taxon>Enoplea</taxon>
        <taxon>Dorylaimia</taxon>
        <taxon>Trichinellida</taxon>
        <taxon>Trichinellidae</taxon>
        <taxon>Trichinella</taxon>
    </lineage>
</organism>
<comment type="caution">
    <text evidence="2">The sequence shown here is derived from an EMBL/GenBank/DDBJ whole genome shotgun (WGS) entry which is preliminary data.</text>
</comment>
<keyword evidence="1" id="KW-1133">Transmembrane helix</keyword>
<evidence type="ECO:0000313" key="3">
    <source>
        <dbReference type="Proteomes" id="UP000054776"/>
    </source>
</evidence>
<keyword evidence="1" id="KW-0812">Transmembrane</keyword>
<gene>
    <name evidence="2" type="ORF">T01_3482</name>
</gene>
<accession>A0A0V1B6U9</accession>
<sequence length="125" mass="14016">MSACCSTFTMCKLNNSPISHTFANKRSLKRSPSISQLFIILALTTVMTFILAVLQDWQSLHCLHEKHDGEPVLLRHSPGQYLQSSQTTRTWFSEALQQPSMREHGHKDMEGLLNAMNSPALSATT</sequence>
<evidence type="ECO:0000256" key="1">
    <source>
        <dbReference type="SAM" id="Phobius"/>
    </source>
</evidence>